<feature type="domain" description="Hydrogen maturase F dimerization" evidence="4">
    <location>
        <begin position="178"/>
        <end position="276"/>
    </location>
</feature>
<dbReference type="Pfam" id="PF18128">
    <property type="entry name" value="HydF_dimer"/>
    <property type="match status" value="1"/>
</dbReference>
<dbReference type="NCBIfam" id="TIGR03918">
    <property type="entry name" value="GTP_HydF"/>
    <property type="match status" value="1"/>
</dbReference>
<dbReference type="AlphaFoldDB" id="A0A949K337"/>
<proteinExistence type="predicted"/>
<keyword evidence="7" id="KW-1185">Reference proteome</keyword>
<feature type="domain" description="G" evidence="3">
    <location>
        <begin position="11"/>
        <end position="126"/>
    </location>
</feature>
<dbReference type="InterPro" id="IPR040644">
    <property type="entry name" value="HydF_tetramer"/>
</dbReference>
<organism evidence="6 7">
    <name type="scientific">Diplocloster agilis</name>
    <dbReference type="NCBI Taxonomy" id="2850323"/>
    <lineage>
        <taxon>Bacteria</taxon>
        <taxon>Bacillati</taxon>
        <taxon>Bacillota</taxon>
        <taxon>Clostridia</taxon>
        <taxon>Lachnospirales</taxon>
        <taxon>Lachnospiraceae</taxon>
        <taxon>Diplocloster</taxon>
    </lineage>
</organism>
<dbReference type="NCBIfam" id="TIGR00231">
    <property type="entry name" value="small_GTP"/>
    <property type="match status" value="1"/>
</dbReference>
<dbReference type="GO" id="GO:0005737">
    <property type="term" value="C:cytoplasm"/>
    <property type="evidence" value="ECO:0007669"/>
    <property type="project" value="TreeGrafter"/>
</dbReference>
<dbReference type="InterPro" id="IPR006073">
    <property type="entry name" value="GTP-bd"/>
</dbReference>
<comment type="caution">
    <text evidence="6">The sequence shown here is derived from an EMBL/GenBank/DDBJ whole genome shotgun (WGS) entry which is preliminary data.</text>
</comment>
<evidence type="ECO:0000313" key="7">
    <source>
        <dbReference type="Proteomes" id="UP000712157"/>
    </source>
</evidence>
<dbReference type="Gene3D" id="3.40.50.11420">
    <property type="match status" value="1"/>
</dbReference>
<dbReference type="PANTHER" id="PTHR42714">
    <property type="entry name" value="TRNA MODIFICATION GTPASE GTPBP3"/>
    <property type="match status" value="1"/>
</dbReference>
<dbReference type="GO" id="GO:0005525">
    <property type="term" value="F:GTP binding"/>
    <property type="evidence" value="ECO:0007669"/>
    <property type="project" value="UniProtKB-KW"/>
</dbReference>
<dbReference type="GO" id="GO:0002098">
    <property type="term" value="P:tRNA wobble uridine modification"/>
    <property type="evidence" value="ECO:0007669"/>
    <property type="project" value="TreeGrafter"/>
</dbReference>
<dbReference type="CDD" id="cd00880">
    <property type="entry name" value="Era_like"/>
    <property type="match status" value="1"/>
</dbReference>
<reference evidence="6" key="1">
    <citation type="submission" date="2021-06" db="EMBL/GenBank/DDBJ databases">
        <title>Description of novel taxa of the family Lachnospiraceae.</title>
        <authorList>
            <person name="Chaplin A.V."/>
            <person name="Sokolova S.R."/>
            <person name="Pikina A.P."/>
            <person name="Korzhanova M."/>
            <person name="Belova V."/>
            <person name="Korostin D."/>
            <person name="Efimov B.A."/>
        </authorList>
    </citation>
    <scope>NUCLEOTIDE SEQUENCE</scope>
    <source>
        <strain evidence="6">ASD5720</strain>
    </source>
</reference>
<dbReference type="EMBL" id="JAHQCW010000026">
    <property type="protein sequence ID" value="MBU9737845.1"/>
    <property type="molecule type" value="Genomic_DNA"/>
</dbReference>
<dbReference type="InterPro" id="IPR041606">
    <property type="entry name" value="HydF_dimer"/>
</dbReference>
<dbReference type="InterPro" id="IPR023873">
    <property type="entry name" value="FeFe-hyd_GTPase_HydF"/>
</dbReference>
<evidence type="ECO:0000256" key="1">
    <source>
        <dbReference type="ARBA" id="ARBA00022741"/>
    </source>
</evidence>
<dbReference type="Pfam" id="PF18133">
    <property type="entry name" value="HydF_tetramer"/>
    <property type="match status" value="1"/>
</dbReference>
<evidence type="ECO:0000259" key="5">
    <source>
        <dbReference type="Pfam" id="PF18133"/>
    </source>
</evidence>
<protein>
    <submittedName>
        <fullName evidence="6">[FeFe] hydrogenase H-cluster maturation GTPase HydF</fullName>
    </submittedName>
</protein>
<evidence type="ECO:0000259" key="3">
    <source>
        <dbReference type="Pfam" id="PF01926"/>
    </source>
</evidence>
<evidence type="ECO:0000256" key="2">
    <source>
        <dbReference type="ARBA" id="ARBA00023134"/>
    </source>
</evidence>
<feature type="domain" description="Hydrogen maturase F tetramerization" evidence="5">
    <location>
        <begin position="281"/>
        <end position="396"/>
    </location>
</feature>
<dbReference type="InterPro" id="IPR005225">
    <property type="entry name" value="Small_GTP-bd"/>
</dbReference>
<dbReference type="GO" id="GO:0030488">
    <property type="term" value="P:tRNA methylation"/>
    <property type="evidence" value="ECO:0007669"/>
    <property type="project" value="TreeGrafter"/>
</dbReference>
<accession>A0A949K337</accession>
<evidence type="ECO:0000259" key="4">
    <source>
        <dbReference type="Pfam" id="PF18128"/>
    </source>
</evidence>
<name>A0A949K337_9FIRM</name>
<dbReference type="InterPro" id="IPR027417">
    <property type="entry name" value="P-loop_NTPase"/>
</dbReference>
<evidence type="ECO:0000313" key="6">
    <source>
        <dbReference type="EMBL" id="MBU9737845.1"/>
    </source>
</evidence>
<gene>
    <name evidence="6" type="primary">hydF</name>
    <name evidence="6" type="ORF">KTH89_14980</name>
</gene>
<dbReference type="Proteomes" id="UP000712157">
    <property type="component" value="Unassembled WGS sequence"/>
</dbReference>
<dbReference type="Gene3D" id="3.40.50.300">
    <property type="entry name" value="P-loop containing nucleotide triphosphate hydrolases"/>
    <property type="match status" value="1"/>
</dbReference>
<dbReference type="SUPFAM" id="SSF52540">
    <property type="entry name" value="P-loop containing nucleoside triphosphate hydrolases"/>
    <property type="match status" value="1"/>
</dbReference>
<keyword evidence="1" id="KW-0547">Nucleotide-binding</keyword>
<keyword evidence="2" id="KW-0342">GTP-binding</keyword>
<dbReference type="PANTHER" id="PTHR42714:SF6">
    <property type="entry name" value="TRANSLATION INITIATION FACTOR IF-2"/>
    <property type="match status" value="1"/>
</dbReference>
<sequence>MNQTPMGNRYHIAIFGKRNAGKSTLMNGLTKQEISVVSDVAGTTTDPVYKSMELLPVGPVVFIDTAGFDDIGELGALRIKKTRQVLRKTDFALVVLDAQEEPDRELFDFLKEIRLRSLPCLAVINKCDAAKPSAGLIKLLESEQISYITGSAYRPDFIGRIKEAVIQAASTVKEEPPLLEGVVRPGDLALLVTPIDSAAPKGRMILPQQQTIRAILDADAMMAVTKENRLKETLDSLAVKPSIVITDSQAFRQVSAQTPEDILLTSFSILFARQKGELKPMVKGALAADRLKAGDKVLIVEGCTHHRQSDDIGTVKIPRWLREKAGDGLEFAWASGTGFPEDLTGYAMIIHCGACMLNQREMRYRMQTAREQNVPMTNYGMLIAHVMGILPRALKPFREEIEDEIQEEE</sequence>
<dbReference type="Gene3D" id="3.40.50.11410">
    <property type="match status" value="1"/>
</dbReference>
<dbReference type="Pfam" id="PF01926">
    <property type="entry name" value="MMR_HSR1"/>
    <property type="match status" value="1"/>
</dbReference>